<gene>
    <name evidence="4" type="ORF">G0Q07_19570</name>
</gene>
<reference evidence="4 5" key="1">
    <citation type="submission" date="2020-02" db="EMBL/GenBank/DDBJ databases">
        <title>Genome sequencing for Draconibacterium sp. strain M1.</title>
        <authorList>
            <person name="Park S.-J."/>
        </authorList>
    </citation>
    <scope>NUCLEOTIDE SEQUENCE [LARGE SCALE GENOMIC DNA]</scope>
    <source>
        <strain evidence="4 5">M1</strain>
    </source>
</reference>
<proteinExistence type="predicted"/>
<dbReference type="InterPro" id="IPR029026">
    <property type="entry name" value="tRNA_m1G_MTases_N"/>
</dbReference>
<sequence length="171" mass="19217">MNTNSVQFFNTKDAEIFPDTSAIIIAAWRLSNAENIGKIIRLAHNLGATEALFVREAENHRESKIKKTAGFSYDQMKWRFISESDFLKLLDADYQLTILETCDGATNIYREKLPKKTILLAGSESHGLPENIIKIANKSVYIPMPGACKSLNISNALSVAAFEWYRQNTSI</sequence>
<dbReference type="InterPro" id="IPR001537">
    <property type="entry name" value="SpoU_MeTrfase"/>
</dbReference>
<evidence type="ECO:0000259" key="3">
    <source>
        <dbReference type="Pfam" id="PF00588"/>
    </source>
</evidence>
<dbReference type="InterPro" id="IPR004441">
    <property type="entry name" value="rRNA_MeTrfase_TrmH"/>
</dbReference>
<dbReference type="Gene3D" id="3.40.1280.10">
    <property type="match status" value="1"/>
</dbReference>
<keyword evidence="5" id="KW-1185">Reference proteome</keyword>
<dbReference type="PANTHER" id="PTHR46429">
    <property type="entry name" value="23S RRNA (GUANOSINE-2'-O-)-METHYLTRANSFERASE RLMB"/>
    <property type="match status" value="1"/>
</dbReference>
<name>A0A6C0RH61_9BACT</name>
<keyword evidence="2 4" id="KW-0808">Transferase</keyword>
<dbReference type="GO" id="GO:0006396">
    <property type="term" value="P:RNA processing"/>
    <property type="evidence" value="ECO:0007669"/>
    <property type="project" value="InterPro"/>
</dbReference>
<dbReference type="InterPro" id="IPR029028">
    <property type="entry name" value="Alpha/beta_knot_MTases"/>
</dbReference>
<protein>
    <submittedName>
        <fullName evidence="4">TrmH family RNA methyltransferase</fullName>
    </submittedName>
</protein>
<evidence type="ECO:0000313" key="4">
    <source>
        <dbReference type="EMBL" id="QIA09770.1"/>
    </source>
</evidence>
<organism evidence="4 5">
    <name type="scientific">Draconibacterium halophilum</name>
    <dbReference type="NCBI Taxonomy" id="2706887"/>
    <lineage>
        <taxon>Bacteria</taxon>
        <taxon>Pseudomonadati</taxon>
        <taxon>Bacteroidota</taxon>
        <taxon>Bacteroidia</taxon>
        <taxon>Marinilabiliales</taxon>
        <taxon>Prolixibacteraceae</taxon>
        <taxon>Draconibacterium</taxon>
    </lineage>
</organism>
<dbReference type="GO" id="GO:0008173">
    <property type="term" value="F:RNA methyltransferase activity"/>
    <property type="evidence" value="ECO:0007669"/>
    <property type="project" value="InterPro"/>
</dbReference>
<keyword evidence="1 4" id="KW-0489">Methyltransferase</keyword>
<dbReference type="AlphaFoldDB" id="A0A6C0RH61"/>
<evidence type="ECO:0000313" key="5">
    <source>
        <dbReference type="Proteomes" id="UP000474630"/>
    </source>
</evidence>
<dbReference type="PANTHER" id="PTHR46429:SF1">
    <property type="entry name" value="23S RRNA (GUANOSINE-2'-O-)-METHYLTRANSFERASE RLMB"/>
    <property type="match status" value="1"/>
</dbReference>
<dbReference type="GO" id="GO:0032259">
    <property type="term" value="P:methylation"/>
    <property type="evidence" value="ECO:0007669"/>
    <property type="project" value="UniProtKB-KW"/>
</dbReference>
<feature type="domain" description="tRNA/rRNA methyltransferase SpoU type" evidence="3">
    <location>
        <begin position="23"/>
        <end position="161"/>
    </location>
</feature>
<evidence type="ECO:0000256" key="2">
    <source>
        <dbReference type="ARBA" id="ARBA00022679"/>
    </source>
</evidence>
<dbReference type="GO" id="GO:0003723">
    <property type="term" value="F:RNA binding"/>
    <property type="evidence" value="ECO:0007669"/>
    <property type="project" value="InterPro"/>
</dbReference>
<accession>A0A6C0RH61</accession>
<dbReference type="KEGG" id="drc:G0Q07_19570"/>
<dbReference type="SUPFAM" id="SSF75217">
    <property type="entry name" value="alpha/beta knot"/>
    <property type="match status" value="1"/>
</dbReference>
<dbReference type="Pfam" id="PF00588">
    <property type="entry name" value="SpoU_methylase"/>
    <property type="match status" value="1"/>
</dbReference>
<dbReference type="Proteomes" id="UP000474630">
    <property type="component" value="Chromosome"/>
</dbReference>
<dbReference type="GO" id="GO:0005829">
    <property type="term" value="C:cytosol"/>
    <property type="evidence" value="ECO:0007669"/>
    <property type="project" value="TreeGrafter"/>
</dbReference>
<dbReference type="RefSeq" id="WP_163348739.1">
    <property type="nucleotide sequence ID" value="NZ_CP048409.1"/>
</dbReference>
<dbReference type="EMBL" id="CP048409">
    <property type="protein sequence ID" value="QIA09770.1"/>
    <property type="molecule type" value="Genomic_DNA"/>
</dbReference>
<evidence type="ECO:0000256" key="1">
    <source>
        <dbReference type="ARBA" id="ARBA00022603"/>
    </source>
</evidence>